<sequence length="330" mass="38576">MLVRQTSRKCFFVSRNISSKLISSSKINTKSYFNFFFNTIFDFQRKNIHLHHRLYTDWDYSKEHGPERWQDTWQLKNYQSPINIVTQSVEYDNNLKPLEIMRKPINIHVRNLGFNISFLADDLKSLVLRGGPLNYNYAFRELHFHWGEVVKNQCNLGCEHSFDDKRYAAELHLVHWNTDLYETDLQALRSKDGITVLGVMIDASDSYEPNKEFNVIIDAFKKVLYPHDKHMINISPYFLFPSRVENYYTYCGSLTIPPLSENVTWVLFPDPIQISLDQLKSLNITYSVDPNSNSKPIHLTSDGSPIITNNSRPVQPLNNRVVRSSFKSLI</sequence>
<evidence type="ECO:0000256" key="6">
    <source>
        <dbReference type="ARBA" id="ARBA00023239"/>
    </source>
</evidence>
<evidence type="ECO:0000256" key="7">
    <source>
        <dbReference type="ARBA" id="ARBA00048348"/>
    </source>
</evidence>
<evidence type="ECO:0000256" key="2">
    <source>
        <dbReference type="ARBA" id="ARBA00010718"/>
    </source>
</evidence>
<keyword evidence="5" id="KW-0862">Zinc</keyword>
<evidence type="ECO:0000256" key="4">
    <source>
        <dbReference type="ARBA" id="ARBA00022723"/>
    </source>
</evidence>
<dbReference type="OMA" id="YRETVQW"/>
<name>T2MHH4_HYDVU</name>
<dbReference type="GO" id="GO:0005737">
    <property type="term" value="C:cytoplasm"/>
    <property type="evidence" value="ECO:0007669"/>
    <property type="project" value="TreeGrafter"/>
</dbReference>
<comment type="catalytic activity">
    <reaction evidence="7">
        <text>hydrogencarbonate + H(+) = CO2 + H2O</text>
        <dbReference type="Rhea" id="RHEA:10748"/>
        <dbReference type="ChEBI" id="CHEBI:15377"/>
        <dbReference type="ChEBI" id="CHEBI:15378"/>
        <dbReference type="ChEBI" id="CHEBI:16526"/>
        <dbReference type="ChEBI" id="CHEBI:17544"/>
        <dbReference type="EC" id="4.2.1.1"/>
    </reaction>
</comment>
<dbReference type="InterPro" id="IPR001148">
    <property type="entry name" value="CA_dom"/>
</dbReference>
<accession>T2MHH4</accession>
<dbReference type="EMBL" id="HAAD01005314">
    <property type="protein sequence ID" value="CDG71546.1"/>
    <property type="molecule type" value="mRNA"/>
</dbReference>
<feature type="domain" description="Alpha-carbonic anhydrase" evidence="8">
    <location>
        <begin position="56"/>
        <end position="326"/>
    </location>
</feature>
<evidence type="ECO:0000259" key="8">
    <source>
        <dbReference type="PROSITE" id="PS51144"/>
    </source>
</evidence>
<dbReference type="AlphaFoldDB" id="T2MHH4"/>
<dbReference type="Pfam" id="PF00194">
    <property type="entry name" value="Carb_anhydrase"/>
    <property type="match status" value="1"/>
</dbReference>
<comment type="cofactor">
    <cofactor evidence="1">
        <name>Zn(2+)</name>
        <dbReference type="ChEBI" id="CHEBI:29105"/>
    </cofactor>
</comment>
<dbReference type="InterPro" id="IPR036398">
    <property type="entry name" value="CA_dom_sf"/>
</dbReference>
<dbReference type="GO" id="GO:0004089">
    <property type="term" value="F:carbonate dehydratase activity"/>
    <property type="evidence" value="ECO:0007669"/>
    <property type="project" value="UniProtKB-EC"/>
</dbReference>
<dbReference type="OrthoDB" id="429145at2759"/>
<keyword evidence="4" id="KW-0479">Metal-binding</keyword>
<evidence type="ECO:0000256" key="5">
    <source>
        <dbReference type="ARBA" id="ARBA00022833"/>
    </source>
</evidence>
<comment type="similarity">
    <text evidence="2">Belongs to the alpha-carbonic anhydrase family.</text>
</comment>
<dbReference type="CDD" id="cd00326">
    <property type="entry name" value="alpha_CA"/>
    <property type="match status" value="1"/>
</dbReference>
<dbReference type="Gene3D" id="3.10.200.10">
    <property type="entry name" value="Alpha carbonic anhydrase"/>
    <property type="match status" value="1"/>
</dbReference>
<keyword evidence="6" id="KW-0456">Lyase</keyword>
<gene>
    <name evidence="9" type="primary">CA2</name>
</gene>
<proteinExistence type="evidence at transcript level"/>
<dbReference type="SUPFAM" id="SSF51069">
    <property type="entry name" value="Carbonic anhydrase"/>
    <property type="match status" value="1"/>
</dbReference>
<dbReference type="PROSITE" id="PS51144">
    <property type="entry name" value="ALPHA_CA_2"/>
    <property type="match status" value="1"/>
</dbReference>
<evidence type="ECO:0000256" key="1">
    <source>
        <dbReference type="ARBA" id="ARBA00001947"/>
    </source>
</evidence>
<dbReference type="EC" id="4.2.1.1" evidence="3"/>
<evidence type="ECO:0000256" key="3">
    <source>
        <dbReference type="ARBA" id="ARBA00012925"/>
    </source>
</evidence>
<dbReference type="PANTHER" id="PTHR18952">
    <property type="entry name" value="CARBONIC ANHYDRASE"/>
    <property type="match status" value="1"/>
</dbReference>
<dbReference type="InterPro" id="IPR023561">
    <property type="entry name" value="Carbonic_anhydrase_a-class"/>
</dbReference>
<evidence type="ECO:0000313" key="9">
    <source>
        <dbReference type="EMBL" id="CDG71546.1"/>
    </source>
</evidence>
<protein>
    <recommendedName>
        <fullName evidence="3">carbonic anhydrase</fullName>
        <ecNumber evidence="3">4.2.1.1</ecNumber>
    </recommendedName>
</protein>
<dbReference type="PANTHER" id="PTHR18952:SF141">
    <property type="entry name" value="CARBONIC ANHYDRASE"/>
    <property type="match status" value="1"/>
</dbReference>
<reference evidence="9" key="1">
    <citation type="journal article" date="2013" name="Genome Biol. Evol.">
        <title>Punctuated emergences of genetic and phenotypic innovations in eumetazoan, bilaterian, euteleostome, and hominidae ancestors.</title>
        <authorList>
            <person name="Wenger Y."/>
            <person name="Galliot B."/>
        </authorList>
    </citation>
    <scope>NUCLEOTIDE SEQUENCE</scope>
    <source>
        <tissue evidence="9">Whole animals</tissue>
    </source>
</reference>
<dbReference type="SMART" id="SM01057">
    <property type="entry name" value="Carb_anhydrase"/>
    <property type="match status" value="1"/>
</dbReference>
<dbReference type="GO" id="GO:0008270">
    <property type="term" value="F:zinc ion binding"/>
    <property type="evidence" value="ECO:0007669"/>
    <property type="project" value="InterPro"/>
</dbReference>
<dbReference type="KEGG" id="hmg:100200587"/>
<organism evidence="9">
    <name type="scientific">Hydra vulgaris</name>
    <name type="common">Hydra</name>
    <name type="synonym">Hydra attenuata</name>
    <dbReference type="NCBI Taxonomy" id="6087"/>
    <lineage>
        <taxon>Eukaryota</taxon>
        <taxon>Metazoa</taxon>
        <taxon>Cnidaria</taxon>
        <taxon>Hydrozoa</taxon>
        <taxon>Hydroidolina</taxon>
        <taxon>Anthoathecata</taxon>
        <taxon>Aplanulata</taxon>
        <taxon>Hydridae</taxon>
        <taxon>Hydra</taxon>
    </lineage>
</organism>